<feature type="compositionally biased region" description="Gly residues" evidence="11">
    <location>
        <begin position="495"/>
        <end position="510"/>
    </location>
</feature>
<comment type="caution">
    <text evidence="15">The sequence shown here is derived from an EMBL/GenBank/DDBJ whole genome shotgun (WGS) entry which is preliminary data.</text>
</comment>
<keyword evidence="6" id="KW-0694">RNA-binding</keyword>
<gene>
    <name evidence="15" type="ORF">TeGR_g2238</name>
</gene>
<dbReference type="InterPro" id="IPR001650">
    <property type="entry name" value="Helicase_C-like"/>
</dbReference>
<evidence type="ECO:0000259" key="14">
    <source>
        <dbReference type="PROSITE" id="PS51195"/>
    </source>
</evidence>
<comment type="similarity">
    <text evidence="8">Belongs to the DEAD box helicase family. DDX47/RRP3 subfamily.</text>
</comment>
<dbReference type="PROSITE" id="PS51194">
    <property type="entry name" value="HELICASE_CTER"/>
    <property type="match status" value="1"/>
</dbReference>
<reference evidence="15 16" key="1">
    <citation type="journal article" date="2023" name="Commun. Biol.">
        <title>Genome analysis of Parmales, the sister group of diatoms, reveals the evolutionary specialization of diatoms from phago-mixotrophs to photoautotrophs.</title>
        <authorList>
            <person name="Ban H."/>
            <person name="Sato S."/>
            <person name="Yoshikawa S."/>
            <person name="Yamada K."/>
            <person name="Nakamura Y."/>
            <person name="Ichinomiya M."/>
            <person name="Sato N."/>
            <person name="Blanc-Mathieu R."/>
            <person name="Endo H."/>
            <person name="Kuwata A."/>
            <person name="Ogata H."/>
        </authorList>
    </citation>
    <scope>NUCLEOTIDE SEQUENCE [LARGE SCALE GENOMIC DNA]</scope>
</reference>
<organism evidence="15 16">
    <name type="scientific">Tetraparma gracilis</name>
    <dbReference type="NCBI Taxonomy" id="2962635"/>
    <lineage>
        <taxon>Eukaryota</taxon>
        <taxon>Sar</taxon>
        <taxon>Stramenopiles</taxon>
        <taxon>Ochrophyta</taxon>
        <taxon>Bolidophyceae</taxon>
        <taxon>Parmales</taxon>
        <taxon>Triparmaceae</taxon>
        <taxon>Tetraparma</taxon>
    </lineage>
</organism>
<dbReference type="PROSITE" id="PS51192">
    <property type="entry name" value="HELICASE_ATP_BIND_1"/>
    <property type="match status" value="1"/>
</dbReference>
<keyword evidence="4 10" id="KW-0347">Helicase</keyword>
<dbReference type="InterPro" id="IPR050079">
    <property type="entry name" value="DEAD_box_RNA_helicase"/>
</dbReference>
<keyword evidence="16" id="KW-1185">Reference proteome</keyword>
<dbReference type="InterPro" id="IPR014014">
    <property type="entry name" value="RNA_helicase_DEAD_Q_motif"/>
</dbReference>
<dbReference type="CDD" id="cd17954">
    <property type="entry name" value="DEADc_DDX47"/>
    <property type="match status" value="1"/>
</dbReference>
<evidence type="ECO:0000256" key="10">
    <source>
        <dbReference type="RuleBase" id="RU000492"/>
    </source>
</evidence>
<evidence type="ECO:0000256" key="8">
    <source>
        <dbReference type="ARBA" id="ARBA00024350"/>
    </source>
</evidence>
<feature type="short sequence motif" description="Q motif" evidence="9">
    <location>
        <begin position="62"/>
        <end position="90"/>
    </location>
</feature>
<dbReference type="PROSITE" id="PS00039">
    <property type="entry name" value="DEAD_ATP_HELICASE"/>
    <property type="match status" value="1"/>
</dbReference>
<evidence type="ECO:0000259" key="13">
    <source>
        <dbReference type="PROSITE" id="PS51194"/>
    </source>
</evidence>
<dbReference type="Pfam" id="PF00270">
    <property type="entry name" value="DEAD"/>
    <property type="match status" value="1"/>
</dbReference>
<comment type="subcellular location">
    <subcellularLocation>
        <location evidence="1">Nucleus</location>
    </subcellularLocation>
</comment>
<evidence type="ECO:0000256" key="2">
    <source>
        <dbReference type="ARBA" id="ARBA00022741"/>
    </source>
</evidence>
<evidence type="ECO:0000313" key="15">
    <source>
        <dbReference type="EMBL" id="GMI28771.1"/>
    </source>
</evidence>
<evidence type="ECO:0000256" key="11">
    <source>
        <dbReference type="SAM" id="MobiDB-lite"/>
    </source>
</evidence>
<dbReference type="Gene3D" id="3.40.50.300">
    <property type="entry name" value="P-loop containing nucleotide triphosphate hydrolases"/>
    <property type="match status" value="2"/>
</dbReference>
<evidence type="ECO:0000313" key="16">
    <source>
        <dbReference type="Proteomes" id="UP001165060"/>
    </source>
</evidence>
<name>A0ABQ6MLL3_9STRA</name>
<evidence type="ECO:0000256" key="1">
    <source>
        <dbReference type="ARBA" id="ARBA00004123"/>
    </source>
</evidence>
<feature type="compositionally biased region" description="Low complexity" evidence="11">
    <location>
        <begin position="34"/>
        <end position="57"/>
    </location>
</feature>
<feature type="region of interest" description="Disordered" evidence="11">
    <location>
        <begin position="461"/>
        <end position="525"/>
    </location>
</feature>
<dbReference type="SUPFAM" id="SSF52540">
    <property type="entry name" value="P-loop containing nucleoside triphosphate hydrolases"/>
    <property type="match status" value="1"/>
</dbReference>
<feature type="compositionally biased region" description="Low complexity" evidence="11">
    <location>
        <begin position="1"/>
        <end position="22"/>
    </location>
</feature>
<feature type="domain" description="DEAD-box RNA helicase Q" evidence="14">
    <location>
        <begin position="62"/>
        <end position="90"/>
    </location>
</feature>
<evidence type="ECO:0000256" key="4">
    <source>
        <dbReference type="ARBA" id="ARBA00022806"/>
    </source>
</evidence>
<dbReference type="Pfam" id="PF00271">
    <property type="entry name" value="Helicase_C"/>
    <property type="match status" value="1"/>
</dbReference>
<evidence type="ECO:0000256" key="6">
    <source>
        <dbReference type="ARBA" id="ARBA00022884"/>
    </source>
</evidence>
<dbReference type="InterPro" id="IPR011545">
    <property type="entry name" value="DEAD/DEAH_box_helicase_dom"/>
</dbReference>
<dbReference type="CDD" id="cd18787">
    <property type="entry name" value="SF2_C_DEAD"/>
    <property type="match status" value="1"/>
</dbReference>
<dbReference type="Proteomes" id="UP001165060">
    <property type="component" value="Unassembled WGS sequence"/>
</dbReference>
<proteinExistence type="inferred from homology"/>
<dbReference type="PROSITE" id="PS51195">
    <property type="entry name" value="Q_MOTIF"/>
    <property type="match status" value="1"/>
</dbReference>
<keyword evidence="2 10" id="KW-0547">Nucleotide-binding</keyword>
<dbReference type="InterPro" id="IPR014001">
    <property type="entry name" value="Helicase_ATP-bd"/>
</dbReference>
<evidence type="ECO:0000256" key="5">
    <source>
        <dbReference type="ARBA" id="ARBA00022840"/>
    </source>
</evidence>
<dbReference type="PANTHER" id="PTHR47959:SF20">
    <property type="entry name" value="RNA HELICASE"/>
    <property type="match status" value="1"/>
</dbReference>
<evidence type="ECO:0000256" key="9">
    <source>
        <dbReference type="PROSITE-ProRule" id="PRU00552"/>
    </source>
</evidence>
<feature type="compositionally biased region" description="Basic residues" evidence="11">
    <location>
        <begin position="513"/>
        <end position="525"/>
    </location>
</feature>
<protein>
    <submittedName>
        <fullName evidence="15">Uncharacterized protein</fullName>
    </submittedName>
</protein>
<keyword evidence="5 10" id="KW-0067">ATP-binding</keyword>
<dbReference type="EMBL" id="BRYB01001571">
    <property type="protein sequence ID" value="GMI28771.1"/>
    <property type="molecule type" value="Genomic_DNA"/>
</dbReference>
<feature type="domain" description="Helicase ATP-binding" evidence="12">
    <location>
        <begin position="93"/>
        <end position="267"/>
    </location>
</feature>
<dbReference type="InterPro" id="IPR027417">
    <property type="entry name" value="P-loop_NTPase"/>
</dbReference>
<dbReference type="PANTHER" id="PTHR47959">
    <property type="entry name" value="ATP-DEPENDENT RNA HELICASE RHLE-RELATED"/>
    <property type="match status" value="1"/>
</dbReference>
<evidence type="ECO:0000259" key="12">
    <source>
        <dbReference type="PROSITE" id="PS51192"/>
    </source>
</evidence>
<evidence type="ECO:0000256" key="7">
    <source>
        <dbReference type="ARBA" id="ARBA00023242"/>
    </source>
</evidence>
<sequence>MSSSSSDSGSDSESSPNSPAPSTALLDEPTLPESSKPAPSSSSSAPSSAPRSQTSDSVISSQSFASLGVDPSLVSACSALGWSHASTIQAEALPPALLGRDIIGLAETGSGKTGAFSLPILQALLREPQPLFAVVLAPTRELAFQIHEVFEGLGQHVGAKSVCIVGGVDMMSQAVALARRPHVVVATPGRLVDHLENTKGFGLRNLKYLVMDEADRMLSMDFEEELNKILDVIPDSTAGRRTMLFSATMTSKVEKLQRASLADPVRVEVSTKFQTPQNLIQNYMFVPAKYKDVYLTYLLNESAGQSVLVFAATCNNAQRLTLMLRNLGFPAVCLHGQMSQPKRLGALTKFKAGGKTILICTDVAARGLDIPSVDAVINYDLPGHGKDYIHRVGRTARAGRSGRAYAVVTQYDVEVYQRLEALLGTKLPAYEVAESTVLLFLERVSEAQRLATREMKELLAAGGDSMGRKRKGKGGDEGADFGGEARSGYKKGGRKGGGYEGGSSGKGGGFHNQRGKGAAHKKKKF</sequence>
<dbReference type="InterPro" id="IPR044765">
    <property type="entry name" value="DDX47/Rrp3_DEADc"/>
</dbReference>
<dbReference type="SMART" id="SM00490">
    <property type="entry name" value="HELICc"/>
    <property type="match status" value="1"/>
</dbReference>
<accession>A0ABQ6MLL3</accession>
<keyword evidence="7" id="KW-0539">Nucleus</keyword>
<dbReference type="InterPro" id="IPR000629">
    <property type="entry name" value="RNA-helicase_DEAD-box_CS"/>
</dbReference>
<evidence type="ECO:0000256" key="3">
    <source>
        <dbReference type="ARBA" id="ARBA00022801"/>
    </source>
</evidence>
<feature type="region of interest" description="Disordered" evidence="11">
    <location>
        <begin position="1"/>
        <end position="57"/>
    </location>
</feature>
<dbReference type="SMART" id="SM00487">
    <property type="entry name" value="DEXDc"/>
    <property type="match status" value="1"/>
</dbReference>
<keyword evidence="3 10" id="KW-0378">Hydrolase</keyword>
<feature type="domain" description="Helicase C-terminal" evidence="13">
    <location>
        <begin position="278"/>
        <end position="438"/>
    </location>
</feature>